<protein>
    <recommendedName>
        <fullName evidence="3">tRNA/rRNA methyltransferase SpoU type domain-containing protein</fullName>
    </recommendedName>
</protein>
<comment type="caution">
    <text evidence="4">The sequence shown here is derived from an EMBL/GenBank/DDBJ whole genome shotgun (WGS) entry which is preliminary data.</text>
</comment>
<proteinExistence type="predicted"/>
<accession>A0A1G2QK45</accession>
<dbReference type="GO" id="GO:0003723">
    <property type="term" value="F:RNA binding"/>
    <property type="evidence" value="ECO:0007669"/>
    <property type="project" value="InterPro"/>
</dbReference>
<keyword evidence="2" id="KW-0808">Transferase</keyword>
<sequence length="165" mass="18207">MYERDGIFKNIVKLFLILHNLRSAENVGSILRTADAVGLEKVYLSGITPAPVDRFGRPNARVLKASLGAEMSMPWEIREDTPSLIAELKQSGLQILALEQDEKSLDYRTVKLERDTALIVGNEVSGIEQDILSLADSIIEIPMRGKKESLNVSVACGVVLFALLR</sequence>
<feature type="domain" description="tRNA/rRNA methyltransferase SpoU type" evidence="3">
    <location>
        <begin position="14"/>
        <end position="161"/>
    </location>
</feature>
<evidence type="ECO:0000313" key="5">
    <source>
        <dbReference type="Proteomes" id="UP000177090"/>
    </source>
</evidence>
<dbReference type="GO" id="GO:0032259">
    <property type="term" value="P:methylation"/>
    <property type="evidence" value="ECO:0007669"/>
    <property type="project" value="UniProtKB-KW"/>
</dbReference>
<dbReference type="GO" id="GO:0008173">
    <property type="term" value="F:RNA methyltransferase activity"/>
    <property type="evidence" value="ECO:0007669"/>
    <property type="project" value="InterPro"/>
</dbReference>
<dbReference type="GO" id="GO:0006396">
    <property type="term" value="P:RNA processing"/>
    <property type="evidence" value="ECO:0007669"/>
    <property type="project" value="InterPro"/>
</dbReference>
<evidence type="ECO:0000256" key="1">
    <source>
        <dbReference type="ARBA" id="ARBA00022603"/>
    </source>
</evidence>
<dbReference type="SUPFAM" id="SSF75217">
    <property type="entry name" value="alpha/beta knot"/>
    <property type="match status" value="1"/>
</dbReference>
<keyword evidence="1" id="KW-0489">Methyltransferase</keyword>
<dbReference type="InterPro" id="IPR029028">
    <property type="entry name" value="Alpha/beta_knot_MTases"/>
</dbReference>
<reference evidence="4 5" key="1">
    <citation type="journal article" date="2016" name="Nat. Commun.">
        <title>Thousands of microbial genomes shed light on interconnected biogeochemical processes in an aquifer system.</title>
        <authorList>
            <person name="Anantharaman K."/>
            <person name="Brown C.T."/>
            <person name="Hug L.A."/>
            <person name="Sharon I."/>
            <person name="Castelle C.J."/>
            <person name="Probst A.J."/>
            <person name="Thomas B.C."/>
            <person name="Singh A."/>
            <person name="Wilkins M.J."/>
            <person name="Karaoz U."/>
            <person name="Brodie E.L."/>
            <person name="Williams K.H."/>
            <person name="Hubbard S.S."/>
            <person name="Banfield J.F."/>
        </authorList>
    </citation>
    <scope>NUCLEOTIDE SEQUENCE [LARGE SCALE GENOMIC DNA]</scope>
</reference>
<dbReference type="STRING" id="1802440.A2569_03325"/>
<dbReference type="InterPro" id="IPR029026">
    <property type="entry name" value="tRNA_m1G_MTases_N"/>
</dbReference>
<dbReference type="Proteomes" id="UP000177090">
    <property type="component" value="Unassembled WGS sequence"/>
</dbReference>
<evidence type="ECO:0000313" key="4">
    <source>
        <dbReference type="EMBL" id="OHA60773.1"/>
    </source>
</evidence>
<dbReference type="Gene3D" id="3.40.1280.10">
    <property type="match status" value="1"/>
</dbReference>
<dbReference type="Pfam" id="PF00588">
    <property type="entry name" value="SpoU_methylase"/>
    <property type="match status" value="1"/>
</dbReference>
<dbReference type="PANTHER" id="PTHR43191">
    <property type="entry name" value="RRNA METHYLTRANSFERASE 3"/>
    <property type="match status" value="1"/>
</dbReference>
<evidence type="ECO:0000256" key="2">
    <source>
        <dbReference type="ARBA" id="ARBA00022679"/>
    </source>
</evidence>
<organism evidence="4 5">
    <name type="scientific">Candidatus Vogelbacteria bacterium RIFOXYD1_FULL_51_18</name>
    <dbReference type="NCBI Taxonomy" id="1802440"/>
    <lineage>
        <taxon>Bacteria</taxon>
        <taxon>Candidatus Vogeliibacteriota</taxon>
    </lineage>
</organism>
<gene>
    <name evidence="4" type="ORF">A2569_03325</name>
</gene>
<dbReference type="EMBL" id="MHTL01000009">
    <property type="protein sequence ID" value="OHA60773.1"/>
    <property type="molecule type" value="Genomic_DNA"/>
</dbReference>
<dbReference type="InterPro" id="IPR051259">
    <property type="entry name" value="rRNA_Methyltransferase"/>
</dbReference>
<evidence type="ECO:0000259" key="3">
    <source>
        <dbReference type="Pfam" id="PF00588"/>
    </source>
</evidence>
<dbReference type="AlphaFoldDB" id="A0A1G2QK45"/>
<name>A0A1G2QK45_9BACT</name>
<dbReference type="PANTHER" id="PTHR43191:SF2">
    <property type="entry name" value="RRNA METHYLTRANSFERASE 3, MITOCHONDRIAL"/>
    <property type="match status" value="1"/>
</dbReference>
<dbReference type="InterPro" id="IPR001537">
    <property type="entry name" value="SpoU_MeTrfase"/>
</dbReference>